<sequence length="182" mass="21526">MKKQELRKIYKQKRADLTLDEILAFQENIYEQIYDLDTSGVKNVHLFLSLTKFKEIDTQPIINFFRKRHKKIVVSTCNFKDNTLSHFYLEEDTVLELNKFGVPEPVNAVPVDEKELDLIFVPLLISDELNYRVGYGKGFYDRFLSKCTEEAQFIGLNFFKPIYQIEDSDEFDIPLHQVIYPK</sequence>
<dbReference type="GO" id="GO:0035999">
    <property type="term" value="P:tetrahydrofolate interconversion"/>
    <property type="evidence" value="ECO:0007669"/>
    <property type="project" value="TreeGrafter"/>
</dbReference>
<accession>A0A176TBQ2</accession>
<dbReference type="GO" id="GO:0005524">
    <property type="term" value="F:ATP binding"/>
    <property type="evidence" value="ECO:0007669"/>
    <property type="project" value="UniProtKB-KW"/>
</dbReference>
<evidence type="ECO:0000256" key="5">
    <source>
        <dbReference type="RuleBase" id="RU361279"/>
    </source>
</evidence>
<dbReference type="GO" id="GO:0009396">
    <property type="term" value="P:folic acid-containing compound biosynthetic process"/>
    <property type="evidence" value="ECO:0007669"/>
    <property type="project" value="TreeGrafter"/>
</dbReference>
<dbReference type="AlphaFoldDB" id="A0A176TBQ2"/>
<dbReference type="InterPro" id="IPR002698">
    <property type="entry name" value="FTHF_cligase"/>
</dbReference>
<feature type="binding site" evidence="4">
    <location>
        <begin position="3"/>
        <end position="7"/>
    </location>
    <ligand>
        <name>ATP</name>
        <dbReference type="ChEBI" id="CHEBI:30616"/>
    </ligand>
</feature>
<dbReference type="OrthoDB" id="9801938at2"/>
<organism evidence="6 7">
    <name type="scientific">Polaribacter atrinae</name>
    <dbReference type="NCBI Taxonomy" id="1333662"/>
    <lineage>
        <taxon>Bacteria</taxon>
        <taxon>Pseudomonadati</taxon>
        <taxon>Bacteroidota</taxon>
        <taxon>Flavobacteriia</taxon>
        <taxon>Flavobacteriales</taxon>
        <taxon>Flavobacteriaceae</taxon>
    </lineage>
</organism>
<dbReference type="NCBIfam" id="TIGR02727">
    <property type="entry name" value="MTHFS_bact"/>
    <property type="match status" value="1"/>
</dbReference>
<dbReference type="InterPro" id="IPR037171">
    <property type="entry name" value="NagB/RpiA_transferase-like"/>
</dbReference>
<keyword evidence="7" id="KW-1185">Reference proteome</keyword>
<keyword evidence="3 4" id="KW-0067">ATP-binding</keyword>
<dbReference type="STRING" id="1333662.LPB303_08060"/>
<dbReference type="SUPFAM" id="SSF100950">
    <property type="entry name" value="NagB/RpiA/CoA transferase-like"/>
    <property type="match status" value="1"/>
</dbReference>
<dbReference type="EC" id="6.3.3.2" evidence="5"/>
<dbReference type="Gene3D" id="3.40.50.10420">
    <property type="entry name" value="NagB/RpiA/CoA transferase-like"/>
    <property type="match status" value="1"/>
</dbReference>
<evidence type="ECO:0000313" key="7">
    <source>
        <dbReference type="Proteomes" id="UP000076923"/>
    </source>
</evidence>
<reference evidence="6 7" key="1">
    <citation type="submission" date="2016-02" db="EMBL/GenBank/DDBJ databases">
        <title>Draft genome sequence of Polaribacter atrinae KACC17473.</title>
        <authorList>
            <person name="Shin S.-K."/>
            <person name="Yi H."/>
        </authorList>
    </citation>
    <scope>NUCLEOTIDE SEQUENCE [LARGE SCALE GENOMIC DNA]</scope>
    <source>
        <strain evidence="6 7">KACC 17473</strain>
    </source>
</reference>
<proteinExistence type="inferred from homology"/>
<dbReference type="PANTHER" id="PTHR23407">
    <property type="entry name" value="ATPASE INHIBITOR/5-FORMYLTETRAHYDROFOLATE CYCLO-LIGASE"/>
    <property type="match status" value="1"/>
</dbReference>
<dbReference type="RefSeq" id="WP_068449517.1">
    <property type="nucleotide sequence ID" value="NZ_CP150660.1"/>
</dbReference>
<keyword evidence="5" id="KW-0460">Magnesium</keyword>
<comment type="catalytic activity">
    <reaction evidence="5">
        <text>(6S)-5-formyl-5,6,7,8-tetrahydrofolate + ATP = (6R)-5,10-methenyltetrahydrofolate + ADP + phosphate</text>
        <dbReference type="Rhea" id="RHEA:10488"/>
        <dbReference type="ChEBI" id="CHEBI:30616"/>
        <dbReference type="ChEBI" id="CHEBI:43474"/>
        <dbReference type="ChEBI" id="CHEBI:57455"/>
        <dbReference type="ChEBI" id="CHEBI:57457"/>
        <dbReference type="ChEBI" id="CHEBI:456216"/>
        <dbReference type="EC" id="6.3.3.2"/>
    </reaction>
</comment>
<keyword evidence="6" id="KW-0436">Ligase</keyword>
<comment type="similarity">
    <text evidence="1 5">Belongs to the 5-formyltetrahydrofolate cyclo-ligase family.</text>
</comment>
<evidence type="ECO:0000256" key="3">
    <source>
        <dbReference type="ARBA" id="ARBA00022840"/>
    </source>
</evidence>
<name>A0A176TBQ2_9FLAO</name>
<dbReference type="GO" id="GO:0030272">
    <property type="term" value="F:5-formyltetrahydrofolate cyclo-ligase activity"/>
    <property type="evidence" value="ECO:0007669"/>
    <property type="project" value="UniProtKB-EC"/>
</dbReference>
<feature type="binding site" evidence="4">
    <location>
        <position position="55"/>
    </location>
    <ligand>
        <name>substrate</name>
    </ligand>
</feature>
<protein>
    <recommendedName>
        <fullName evidence="5">5-formyltetrahydrofolate cyclo-ligase</fullName>
        <ecNumber evidence="5">6.3.3.2</ecNumber>
    </recommendedName>
</protein>
<dbReference type="PANTHER" id="PTHR23407:SF1">
    <property type="entry name" value="5-FORMYLTETRAHYDROFOLATE CYCLO-LIGASE"/>
    <property type="match status" value="1"/>
</dbReference>
<comment type="cofactor">
    <cofactor evidence="5">
        <name>Mg(2+)</name>
        <dbReference type="ChEBI" id="CHEBI:18420"/>
    </cofactor>
</comment>
<feature type="binding site" evidence="4">
    <location>
        <begin position="132"/>
        <end position="140"/>
    </location>
    <ligand>
        <name>ATP</name>
        <dbReference type="ChEBI" id="CHEBI:30616"/>
    </ligand>
</feature>
<dbReference type="Proteomes" id="UP000076923">
    <property type="component" value="Unassembled WGS sequence"/>
</dbReference>
<dbReference type="PIRSF" id="PIRSF006806">
    <property type="entry name" value="FTHF_cligase"/>
    <property type="match status" value="1"/>
</dbReference>
<dbReference type="Pfam" id="PF01812">
    <property type="entry name" value="5-FTHF_cyc-lig"/>
    <property type="match status" value="1"/>
</dbReference>
<keyword evidence="2 4" id="KW-0547">Nucleotide-binding</keyword>
<feature type="binding site" evidence="4">
    <location>
        <position position="48"/>
    </location>
    <ligand>
        <name>substrate</name>
    </ligand>
</feature>
<evidence type="ECO:0000256" key="2">
    <source>
        <dbReference type="ARBA" id="ARBA00022741"/>
    </source>
</evidence>
<evidence type="ECO:0000256" key="4">
    <source>
        <dbReference type="PIRSR" id="PIRSR006806-1"/>
    </source>
</evidence>
<evidence type="ECO:0000256" key="1">
    <source>
        <dbReference type="ARBA" id="ARBA00010638"/>
    </source>
</evidence>
<dbReference type="InterPro" id="IPR024185">
    <property type="entry name" value="FTHF_cligase-like_sf"/>
</dbReference>
<dbReference type="GO" id="GO:0046872">
    <property type="term" value="F:metal ion binding"/>
    <property type="evidence" value="ECO:0007669"/>
    <property type="project" value="UniProtKB-KW"/>
</dbReference>
<evidence type="ECO:0000313" key="6">
    <source>
        <dbReference type="EMBL" id="OAD45338.1"/>
    </source>
</evidence>
<comment type="caution">
    <text evidence="6">The sequence shown here is derived from an EMBL/GenBank/DDBJ whole genome shotgun (WGS) entry which is preliminary data.</text>
</comment>
<dbReference type="EMBL" id="LVWE01000029">
    <property type="protein sequence ID" value="OAD45338.1"/>
    <property type="molecule type" value="Genomic_DNA"/>
</dbReference>
<gene>
    <name evidence="6" type="ORF">LPB303_08060</name>
</gene>
<keyword evidence="5" id="KW-0479">Metal-binding</keyword>